<reference evidence="3" key="1">
    <citation type="submission" date="2021-02" db="EMBL/GenBank/DDBJ databases">
        <title>Metagenome-assembled genomes from human diarrheal sample B26.</title>
        <authorList>
            <person name="Ateba T.P."/>
            <person name="Alayande K.A."/>
            <person name="Mwanza M."/>
        </authorList>
    </citation>
    <scope>NUCLEOTIDE SEQUENCE</scope>
    <source>
        <strain evidence="3">06WH</strain>
    </source>
</reference>
<evidence type="ECO:0000313" key="3">
    <source>
        <dbReference type="EMBL" id="MBN2954113.1"/>
    </source>
</evidence>
<dbReference type="AlphaFoldDB" id="A0A938ZAX3"/>
<proteinExistence type="predicted"/>
<organism evidence="3 4">
    <name type="scientific">Fusicatenibacter saccharivorans</name>
    <dbReference type="NCBI Taxonomy" id="1150298"/>
    <lineage>
        <taxon>Bacteria</taxon>
        <taxon>Bacillati</taxon>
        <taxon>Bacillota</taxon>
        <taxon>Clostridia</taxon>
        <taxon>Lachnospirales</taxon>
        <taxon>Lachnospiraceae</taxon>
        <taxon>Fusicatenibacter</taxon>
    </lineage>
</organism>
<feature type="domain" description="DUF4832" evidence="1">
    <location>
        <begin position="213"/>
        <end position="422"/>
    </location>
</feature>
<accession>A0A938ZAX3</accession>
<evidence type="ECO:0000259" key="2">
    <source>
        <dbReference type="Pfam" id="PF16173"/>
    </source>
</evidence>
<dbReference type="EMBL" id="JAFHBD010000057">
    <property type="protein sequence ID" value="MBN2954113.1"/>
    <property type="molecule type" value="Genomic_DNA"/>
</dbReference>
<dbReference type="InterPro" id="IPR032379">
    <property type="entry name" value="DUF4874"/>
</dbReference>
<dbReference type="Pfam" id="PF16173">
    <property type="entry name" value="DUF4874"/>
    <property type="match status" value="1"/>
</dbReference>
<protein>
    <submittedName>
        <fullName evidence="3">DUF4832 domain-containing protein</fullName>
    </submittedName>
</protein>
<dbReference type="Pfam" id="PF16116">
    <property type="entry name" value="DUF4832"/>
    <property type="match status" value="1"/>
</dbReference>
<gene>
    <name evidence="3" type="ORF">JTJ23_11115</name>
</gene>
<name>A0A938ZAX3_9FIRM</name>
<evidence type="ECO:0000313" key="4">
    <source>
        <dbReference type="Proteomes" id="UP000737612"/>
    </source>
</evidence>
<dbReference type="InterPro" id="IPR032267">
    <property type="entry name" value="DUF4832"/>
</dbReference>
<dbReference type="RefSeq" id="WP_173813627.1">
    <property type="nucleotide sequence ID" value="NZ_JAAITY010000030.1"/>
</dbReference>
<evidence type="ECO:0000259" key="1">
    <source>
        <dbReference type="Pfam" id="PF16116"/>
    </source>
</evidence>
<comment type="caution">
    <text evidence="3">The sequence shown here is derived from an EMBL/GenBank/DDBJ whole genome shotgun (WGS) entry which is preliminary data.</text>
</comment>
<feature type="domain" description="DUF4874" evidence="2">
    <location>
        <begin position="40"/>
        <end position="195"/>
    </location>
</feature>
<dbReference type="Proteomes" id="UP000737612">
    <property type="component" value="Unassembled WGS sequence"/>
</dbReference>
<sequence>MWKEKWNRFLKKQKTAQSEPASDPAFSRADFAECKGAVQNPGCGWYHLYTFDAAKTDEPLYLACKEEELVLLRIGIGAFRTGRIPQESMAWVRKILAFFRDQKKGMILRFAYDLEGKGLEREPGSIKTVQEHMRQLGAAIREFSEDIYVVQGILIGNWGEMHGSRYLTPDGFRTLVRTMQDALEGACPLAVRRPSQWRELARNFTEEEKKYLTLYNDGMFGSETDLGTYGTLAMETPEQEPQSRGAELDWQRTAMRGRFCGGEAVQRAAGEENVSAEEAIRDLEKMHISYLNSTYDPQLLEQWKKETANGVSGFETVGKRLGYRFVVEDVEMLSENENRMWKTGEDSSGQMSLMRITLENHGFAGLTEEADCFLEIEEENKKPEKYRIHTDARAWHSGETTILCRQIKLPAVAEPKKMFLALYRRRDGRPLLFANQNAESGRVFLGTYQSSFSSFSVPSRNP</sequence>